<comment type="cofactor">
    <cofactor evidence="11">
        <name>thiamine diphosphate</name>
        <dbReference type="ChEBI" id="CHEBI:58937"/>
    </cofactor>
    <text evidence="11">Binds 1 thiamine pyrophosphate per subunit.</text>
</comment>
<dbReference type="PANTHER" id="PTHR43522">
    <property type="entry name" value="TRANSKETOLASE"/>
    <property type="match status" value="1"/>
</dbReference>
<keyword evidence="5 11" id="KW-0808">Transferase</keyword>
<dbReference type="CDD" id="cd07033">
    <property type="entry name" value="TPP_PYR_DXS_TK_like"/>
    <property type="match status" value="1"/>
</dbReference>
<dbReference type="PANTHER" id="PTHR43522:SF2">
    <property type="entry name" value="TRANSKETOLASE 1-RELATED"/>
    <property type="match status" value="1"/>
</dbReference>
<dbReference type="GO" id="GO:0004802">
    <property type="term" value="F:transketolase activity"/>
    <property type="evidence" value="ECO:0007669"/>
    <property type="project" value="UniProtKB-EC"/>
</dbReference>
<keyword evidence="8 11" id="KW-0786">Thiamine pyrophosphate</keyword>
<dbReference type="NCBIfam" id="TIGR00232">
    <property type="entry name" value="tktlase_bact"/>
    <property type="match status" value="1"/>
</dbReference>
<dbReference type="EC" id="2.2.1.1" evidence="3 10"/>
<dbReference type="InterPro" id="IPR005474">
    <property type="entry name" value="Transketolase_N"/>
</dbReference>
<evidence type="ECO:0000256" key="2">
    <source>
        <dbReference type="ARBA" id="ARBA00011738"/>
    </source>
</evidence>
<name>A0ABW3DAA5_9BACL</name>
<dbReference type="SUPFAM" id="SSF52922">
    <property type="entry name" value="TK C-terminal domain-like"/>
    <property type="match status" value="1"/>
</dbReference>
<evidence type="ECO:0000256" key="3">
    <source>
        <dbReference type="ARBA" id="ARBA00013152"/>
    </source>
</evidence>
<reference evidence="14" key="1">
    <citation type="journal article" date="2019" name="Int. J. Syst. Evol. Microbiol.">
        <title>The Global Catalogue of Microorganisms (GCM) 10K type strain sequencing project: providing services to taxonomists for standard genome sequencing and annotation.</title>
        <authorList>
            <consortium name="The Broad Institute Genomics Platform"/>
            <consortium name="The Broad Institute Genome Sequencing Center for Infectious Disease"/>
            <person name="Wu L."/>
            <person name="Ma J."/>
        </authorList>
    </citation>
    <scope>NUCLEOTIDE SEQUENCE [LARGE SCALE GENOMIC DNA]</scope>
    <source>
        <strain evidence="14">CCUG 57263</strain>
    </source>
</reference>
<comment type="similarity">
    <text evidence="1 11">Belongs to the transketolase family.</text>
</comment>
<dbReference type="SMART" id="SM00861">
    <property type="entry name" value="Transket_pyr"/>
    <property type="match status" value="1"/>
</dbReference>
<dbReference type="Gene3D" id="3.40.50.920">
    <property type="match status" value="1"/>
</dbReference>
<dbReference type="CDD" id="cd02012">
    <property type="entry name" value="TPP_TK"/>
    <property type="match status" value="1"/>
</dbReference>
<evidence type="ECO:0000256" key="5">
    <source>
        <dbReference type="ARBA" id="ARBA00022679"/>
    </source>
</evidence>
<evidence type="ECO:0000256" key="4">
    <source>
        <dbReference type="ARBA" id="ARBA00016662"/>
    </source>
</evidence>
<dbReference type="InterPro" id="IPR020826">
    <property type="entry name" value="Transketolase_BS"/>
</dbReference>
<comment type="caution">
    <text evidence="13">The sequence shown here is derived from an EMBL/GenBank/DDBJ whole genome shotgun (WGS) entry which is preliminary data.</text>
</comment>
<keyword evidence="7 11" id="KW-0460">Magnesium</keyword>
<dbReference type="InterPro" id="IPR033247">
    <property type="entry name" value="Transketolase_fam"/>
</dbReference>
<organism evidence="13 14">
    <name type="scientific">Paenibacillus residui</name>
    <dbReference type="NCBI Taxonomy" id="629724"/>
    <lineage>
        <taxon>Bacteria</taxon>
        <taxon>Bacillati</taxon>
        <taxon>Bacillota</taxon>
        <taxon>Bacilli</taxon>
        <taxon>Bacillales</taxon>
        <taxon>Paenibacillaceae</taxon>
        <taxon>Paenibacillus</taxon>
    </lineage>
</organism>
<dbReference type="RefSeq" id="WP_379289064.1">
    <property type="nucleotide sequence ID" value="NZ_JBHTIU010000047.1"/>
</dbReference>
<evidence type="ECO:0000256" key="11">
    <source>
        <dbReference type="RuleBase" id="RU004996"/>
    </source>
</evidence>
<sequence>MMTNTEQLSVLSLRSLAIDMIEQANSGHPGMPLGCAPMAYTLWTRFMNHNPNNPAWFNRDRFVLSAGHGSSLLYSLLHLSGYAVSMEDLKQFRQWQSKTPGHPEFRHTPGVEATTGPLGQGMATAVGIAMAEQHLAAVYNQPGLSVVDHFTYVICGDGDLMEGVSYEAASLAGHLKLGKLIVLYDSNDISLDGELNMSFSEDVKQRFEAQGWQYIKVADGNDTEQISRALELAQADLTKPALIEIKTTIGYGSPNKAGKSASHGSPLGTEEARLTKQALQWTHESPFHVPEEVYAHFHEEVALRGMNQEKAWQELWEKYALAYPDLAKQLQAVIEDRFTPDWDAILPQYPFGSSAASRAVSEQIINVLAKELPSVIGGSADLASSNKTMIKHTEPFLPQSYHGKNIWFGVREFAMGAILNGLALHGGLKPYAGTFFVFSDYLRPAIRLAALMGLPVTYVFTHDSIAVGEDGPTHEPIEQLASLRAMPNLSVIRPADANETKAAWRLAIESKDTPTALVLSRQNLPTMKDTHLLAYEGVSKGAYVISKGRSDRPQALLLATGSEVHLAVQVQQALAEEQIDVAVVSMPSWDRFEKQSVEYKHSVLPPSVTKRVAIEMASSLGWERYVGHEGDIIAIDRFGASAPGDTIIEKYGFNVSEIAKRVKNLLDVPLSVAVQLEFSQSFRNCDHL</sequence>
<dbReference type="InterPro" id="IPR029061">
    <property type="entry name" value="THDP-binding"/>
</dbReference>
<evidence type="ECO:0000256" key="7">
    <source>
        <dbReference type="ARBA" id="ARBA00022842"/>
    </source>
</evidence>
<dbReference type="PROSITE" id="PS00802">
    <property type="entry name" value="TRANSKETOLASE_2"/>
    <property type="match status" value="1"/>
</dbReference>
<dbReference type="InterPro" id="IPR005475">
    <property type="entry name" value="Transketolase-like_Pyr-bd"/>
</dbReference>
<dbReference type="InterPro" id="IPR005478">
    <property type="entry name" value="Transketolase_bac-like"/>
</dbReference>
<keyword evidence="11" id="KW-0106">Calcium</keyword>
<dbReference type="Proteomes" id="UP001597120">
    <property type="component" value="Unassembled WGS sequence"/>
</dbReference>
<feature type="domain" description="Transketolase-like pyrimidine-binding" evidence="12">
    <location>
        <begin position="355"/>
        <end position="526"/>
    </location>
</feature>
<keyword evidence="14" id="KW-1185">Reference proteome</keyword>
<comment type="subunit">
    <text evidence="2 11">Homodimer.</text>
</comment>
<dbReference type="EMBL" id="JBHTIU010000047">
    <property type="protein sequence ID" value="MFD0870417.1"/>
    <property type="molecule type" value="Genomic_DNA"/>
</dbReference>
<dbReference type="InterPro" id="IPR049557">
    <property type="entry name" value="Transketolase_CS"/>
</dbReference>
<evidence type="ECO:0000256" key="10">
    <source>
        <dbReference type="NCBIfam" id="TIGR00232"/>
    </source>
</evidence>
<evidence type="ECO:0000313" key="13">
    <source>
        <dbReference type="EMBL" id="MFD0870417.1"/>
    </source>
</evidence>
<evidence type="ECO:0000256" key="6">
    <source>
        <dbReference type="ARBA" id="ARBA00022723"/>
    </source>
</evidence>
<dbReference type="Pfam" id="PF02779">
    <property type="entry name" value="Transket_pyr"/>
    <property type="match status" value="1"/>
</dbReference>
<dbReference type="SUPFAM" id="SSF52518">
    <property type="entry name" value="Thiamin diphosphate-binding fold (THDP-binding)"/>
    <property type="match status" value="2"/>
</dbReference>
<proteinExistence type="inferred from homology"/>
<dbReference type="InterPro" id="IPR009014">
    <property type="entry name" value="Transketo_C/PFOR_II"/>
</dbReference>
<dbReference type="Pfam" id="PF22613">
    <property type="entry name" value="Transketolase_C_1"/>
    <property type="match status" value="1"/>
</dbReference>
<dbReference type="Pfam" id="PF00456">
    <property type="entry name" value="Transketolase_N"/>
    <property type="match status" value="1"/>
</dbReference>
<protein>
    <recommendedName>
        <fullName evidence="4 10">Transketolase</fullName>
        <ecNumber evidence="3 10">2.2.1.1</ecNumber>
    </recommendedName>
</protein>
<dbReference type="PROSITE" id="PS00801">
    <property type="entry name" value="TRANSKETOLASE_1"/>
    <property type="match status" value="1"/>
</dbReference>
<gene>
    <name evidence="13" type="primary">tkt</name>
    <name evidence="13" type="ORF">ACFQ03_14775</name>
</gene>
<evidence type="ECO:0000256" key="8">
    <source>
        <dbReference type="ARBA" id="ARBA00023052"/>
    </source>
</evidence>
<comment type="function">
    <text evidence="11">Catalyzes the transfer of a two-carbon ketol group from a ketose donor to an aldose acceptor, via a covalent intermediate with the cofactor thiamine pyrophosphate.</text>
</comment>
<accession>A0ABW3DAA5</accession>
<evidence type="ECO:0000259" key="12">
    <source>
        <dbReference type="SMART" id="SM00861"/>
    </source>
</evidence>
<evidence type="ECO:0000256" key="9">
    <source>
        <dbReference type="ARBA" id="ARBA00049473"/>
    </source>
</evidence>
<dbReference type="InterPro" id="IPR055152">
    <property type="entry name" value="Transketolase-like_C_2"/>
</dbReference>
<keyword evidence="6 11" id="KW-0479">Metal-binding</keyword>
<evidence type="ECO:0000313" key="14">
    <source>
        <dbReference type="Proteomes" id="UP001597120"/>
    </source>
</evidence>
<comment type="cofactor">
    <cofactor evidence="11">
        <name>Mg(2+)</name>
        <dbReference type="ChEBI" id="CHEBI:18420"/>
    </cofactor>
    <cofactor evidence="11">
        <name>Ca(2+)</name>
        <dbReference type="ChEBI" id="CHEBI:29108"/>
    </cofactor>
    <cofactor evidence="11">
        <name>Mn(2+)</name>
        <dbReference type="ChEBI" id="CHEBI:29035"/>
    </cofactor>
    <cofactor evidence="11">
        <name>Co(2+)</name>
        <dbReference type="ChEBI" id="CHEBI:48828"/>
    </cofactor>
    <text evidence="11">Binds 1 Mg(2+) ion per subunit. Can also utilize other divalent metal cations, such as Ca(2+), Mn(2+) and Co(2+).</text>
</comment>
<comment type="catalytic activity">
    <reaction evidence="9 11">
        <text>D-sedoheptulose 7-phosphate + D-glyceraldehyde 3-phosphate = aldehydo-D-ribose 5-phosphate + D-xylulose 5-phosphate</text>
        <dbReference type="Rhea" id="RHEA:10508"/>
        <dbReference type="ChEBI" id="CHEBI:57483"/>
        <dbReference type="ChEBI" id="CHEBI:57737"/>
        <dbReference type="ChEBI" id="CHEBI:58273"/>
        <dbReference type="ChEBI" id="CHEBI:59776"/>
        <dbReference type="EC" id="2.2.1.1"/>
    </reaction>
</comment>
<dbReference type="Gene3D" id="3.40.50.970">
    <property type="match status" value="2"/>
</dbReference>
<evidence type="ECO:0000256" key="1">
    <source>
        <dbReference type="ARBA" id="ARBA00007131"/>
    </source>
</evidence>